<reference evidence="3 4" key="2">
    <citation type="submission" date="2020-08" db="EMBL/GenBank/DDBJ databases">
        <title>The Agave Microbiome: Exploring the role of microbial communities in plant adaptations to desert environments.</title>
        <authorList>
            <person name="Partida-Martinez L.P."/>
        </authorList>
    </citation>
    <scope>NUCLEOTIDE SEQUENCE [LARGE SCALE GENOMIC DNA]</scope>
    <source>
        <strain evidence="3 4">AS2.3</strain>
    </source>
</reference>
<gene>
    <name evidence="3" type="ORF">HD841_002997</name>
</gene>
<dbReference type="RefSeq" id="WP_179509607.1">
    <property type="nucleotide sequence ID" value="NZ_JACCBY010000004.1"/>
</dbReference>
<feature type="domain" description="DUF2147" evidence="2">
    <location>
        <begin position="39"/>
        <end position="151"/>
    </location>
</feature>
<evidence type="ECO:0000313" key="3">
    <source>
        <dbReference type="EMBL" id="NYD91190.1"/>
    </source>
</evidence>
<reference evidence="3 4" key="1">
    <citation type="submission" date="2020-07" db="EMBL/GenBank/DDBJ databases">
        <authorList>
            <person name="Partida-Martinez L."/>
            <person name="Huntemann M."/>
            <person name="Clum A."/>
            <person name="Wang J."/>
            <person name="Palaniappan K."/>
            <person name="Ritter S."/>
            <person name="Chen I.-M."/>
            <person name="Stamatis D."/>
            <person name="Reddy T."/>
            <person name="O'Malley R."/>
            <person name="Daum C."/>
            <person name="Shapiro N."/>
            <person name="Ivanova N."/>
            <person name="Kyrpides N."/>
            <person name="Woyke T."/>
        </authorList>
    </citation>
    <scope>NUCLEOTIDE SEQUENCE [LARGE SCALE GENOMIC DNA]</scope>
    <source>
        <strain evidence="3 4">AS2.3</strain>
    </source>
</reference>
<dbReference type="EMBL" id="JACCBY010000004">
    <property type="protein sequence ID" value="NYD91190.1"/>
    <property type="molecule type" value="Genomic_DNA"/>
</dbReference>
<protein>
    <submittedName>
        <fullName evidence="3">Uncharacterized protein (DUF2147 family)</fullName>
    </submittedName>
</protein>
<dbReference type="Pfam" id="PF09917">
    <property type="entry name" value="DUF2147"/>
    <property type="match status" value="1"/>
</dbReference>
<dbReference type="PANTHER" id="PTHR36919">
    <property type="entry name" value="BLR1215 PROTEIN"/>
    <property type="match status" value="1"/>
</dbReference>
<proteinExistence type="predicted"/>
<feature type="signal peptide" evidence="1">
    <location>
        <begin position="1"/>
        <end position="29"/>
    </location>
</feature>
<evidence type="ECO:0000259" key="2">
    <source>
        <dbReference type="Pfam" id="PF09917"/>
    </source>
</evidence>
<dbReference type="Proteomes" id="UP000517753">
    <property type="component" value="Unassembled WGS sequence"/>
</dbReference>
<keyword evidence="4" id="KW-1185">Reference proteome</keyword>
<dbReference type="PANTHER" id="PTHR36919:SF2">
    <property type="entry name" value="BLL6627 PROTEIN"/>
    <property type="match status" value="1"/>
</dbReference>
<keyword evidence="1" id="KW-0732">Signal</keyword>
<comment type="caution">
    <text evidence="3">The sequence shown here is derived from an EMBL/GenBank/DDBJ whole genome shotgun (WGS) entry which is preliminary data.</text>
</comment>
<sequence length="153" mass="16761">MSRVDLQARRSIALAWGVVLTLCCGPAMAQADRPTDVAGRWQTDRDDGVVTIDRCGRELCGRVVGGGRLSANPDQRDTHNADPVLRERRVEGLVVLDHIRSERGVWRAGPVYDPLSGRSAPAATLTPRADGTLEVKACLAAILCTVQRWHRQR</sequence>
<feature type="chain" id="PRO_5030851355" evidence="1">
    <location>
        <begin position="30"/>
        <end position="153"/>
    </location>
</feature>
<dbReference type="AlphaFoldDB" id="A0A7Y9K4B1"/>
<dbReference type="Gene3D" id="2.40.128.520">
    <property type="match status" value="1"/>
</dbReference>
<evidence type="ECO:0000313" key="4">
    <source>
        <dbReference type="Proteomes" id="UP000517753"/>
    </source>
</evidence>
<accession>A0A7Y9K4B1</accession>
<name>A0A7Y9K4B1_9SPHN</name>
<evidence type="ECO:0000256" key="1">
    <source>
        <dbReference type="SAM" id="SignalP"/>
    </source>
</evidence>
<organism evidence="3 4">
    <name type="scientific">Sphingomonas melonis</name>
    <dbReference type="NCBI Taxonomy" id="152682"/>
    <lineage>
        <taxon>Bacteria</taxon>
        <taxon>Pseudomonadati</taxon>
        <taxon>Pseudomonadota</taxon>
        <taxon>Alphaproteobacteria</taxon>
        <taxon>Sphingomonadales</taxon>
        <taxon>Sphingomonadaceae</taxon>
        <taxon>Sphingomonas</taxon>
    </lineage>
</organism>
<dbReference type="InterPro" id="IPR019223">
    <property type="entry name" value="DUF2147"/>
</dbReference>